<accession>A0A240ELU5</accession>
<dbReference type="EMBL" id="OANU01000041">
    <property type="protein sequence ID" value="SNX48940.1"/>
    <property type="molecule type" value="Genomic_DNA"/>
</dbReference>
<evidence type="ECO:0000313" key="5">
    <source>
        <dbReference type="EMBL" id="SNX48940.1"/>
    </source>
</evidence>
<dbReference type="RefSeq" id="WP_096994059.1">
    <property type="nucleotide sequence ID" value="NZ_JBHSII010000011.1"/>
</dbReference>
<sequence>MRTHRLFRTSGLTVLPLLAAVGLSGCNQAQSEINEPVIKPVKVVEVPELNFSPVSSYLAQVDATDRAQLSFQVAGQISSIDVKMGEAVGAGEILATLDPTDYQVALDARQAEFDLAQSQLNRAEQLFAKKLISADAFDRNETQFKAAQASLEQAKADLGYTQIIAPFDGVVSVTHQKPYEVVGAKQPILNLISSQDLDVTFAIPVTEVKNMTLAELKHQHFFVTLDSHRNQRIEASFREIAMQPDLDTNSYAASVKITKPENINVLAGMSGKVHIQNETTERVFSLPVAAWINQNETSGKVWRFDPATRQVHQIQLSLNEKGDVTAGLQQGDQIVVAGAANLAEGQQVKLWTREGGI</sequence>
<evidence type="ECO:0000256" key="1">
    <source>
        <dbReference type="ARBA" id="ARBA00009477"/>
    </source>
</evidence>
<dbReference type="GO" id="GO:1990281">
    <property type="term" value="C:efflux pump complex"/>
    <property type="evidence" value="ECO:0007669"/>
    <property type="project" value="TreeGrafter"/>
</dbReference>
<gene>
    <name evidence="5" type="primary">bepF_2</name>
    <name evidence="5" type="ORF">VTH8203_02577</name>
</gene>
<dbReference type="PROSITE" id="PS51257">
    <property type="entry name" value="PROKAR_LIPOPROTEIN"/>
    <property type="match status" value="1"/>
</dbReference>
<evidence type="ECO:0000259" key="4">
    <source>
        <dbReference type="Pfam" id="PF25917"/>
    </source>
</evidence>
<evidence type="ECO:0000313" key="6">
    <source>
        <dbReference type="Proteomes" id="UP000219336"/>
    </source>
</evidence>
<dbReference type="Gene3D" id="2.40.420.20">
    <property type="match status" value="1"/>
</dbReference>
<dbReference type="Gene3D" id="2.40.50.100">
    <property type="match status" value="1"/>
</dbReference>
<feature type="signal peptide" evidence="2">
    <location>
        <begin position="1"/>
        <end position="29"/>
    </location>
</feature>
<dbReference type="PANTHER" id="PTHR30469:SF20">
    <property type="entry name" value="EFFLUX RND TRANSPORTER PERIPLASMIC ADAPTOR SUBUNIT"/>
    <property type="match status" value="1"/>
</dbReference>
<feature type="chain" id="PRO_5012737821" evidence="2">
    <location>
        <begin position="30"/>
        <end position="357"/>
    </location>
</feature>
<dbReference type="GO" id="GO:0015562">
    <property type="term" value="F:efflux transmembrane transporter activity"/>
    <property type="evidence" value="ECO:0007669"/>
    <property type="project" value="TreeGrafter"/>
</dbReference>
<name>A0A240ELU5_9VIBR</name>
<evidence type="ECO:0000256" key="2">
    <source>
        <dbReference type="SAM" id="SignalP"/>
    </source>
</evidence>
<evidence type="ECO:0000259" key="3">
    <source>
        <dbReference type="Pfam" id="PF25876"/>
    </source>
</evidence>
<protein>
    <submittedName>
        <fullName evidence="5">Efflux pump periplasmic linker BepF</fullName>
    </submittedName>
</protein>
<dbReference type="SUPFAM" id="SSF111369">
    <property type="entry name" value="HlyD-like secretion proteins"/>
    <property type="match status" value="1"/>
</dbReference>
<dbReference type="Pfam" id="PF25876">
    <property type="entry name" value="HH_MFP_RND"/>
    <property type="match status" value="1"/>
</dbReference>
<dbReference type="Gene3D" id="2.40.30.170">
    <property type="match status" value="1"/>
</dbReference>
<dbReference type="NCBIfam" id="TIGR01730">
    <property type="entry name" value="RND_mfp"/>
    <property type="match status" value="1"/>
</dbReference>
<dbReference type="InterPro" id="IPR006143">
    <property type="entry name" value="RND_pump_MFP"/>
</dbReference>
<dbReference type="InterPro" id="IPR058625">
    <property type="entry name" value="MdtA-like_BSH"/>
</dbReference>
<keyword evidence="6" id="KW-1185">Reference proteome</keyword>
<dbReference type="InterPro" id="IPR058624">
    <property type="entry name" value="MdtA-like_HH"/>
</dbReference>
<dbReference type="AlphaFoldDB" id="A0A240ELU5"/>
<comment type="similarity">
    <text evidence="1">Belongs to the membrane fusion protein (MFP) (TC 8.A.1) family.</text>
</comment>
<organism evidence="5 6">
    <name type="scientific">Vibrio thalassae</name>
    <dbReference type="NCBI Taxonomy" id="1243014"/>
    <lineage>
        <taxon>Bacteria</taxon>
        <taxon>Pseudomonadati</taxon>
        <taxon>Pseudomonadota</taxon>
        <taxon>Gammaproteobacteria</taxon>
        <taxon>Vibrionales</taxon>
        <taxon>Vibrionaceae</taxon>
        <taxon>Vibrio</taxon>
    </lineage>
</organism>
<dbReference type="PANTHER" id="PTHR30469">
    <property type="entry name" value="MULTIDRUG RESISTANCE PROTEIN MDTA"/>
    <property type="match status" value="1"/>
</dbReference>
<reference evidence="6" key="1">
    <citation type="submission" date="2016-06" db="EMBL/GenBank/DDBJ databases">
        <authorList>
            <person name="Rodrigo-Torres L."/>
            <person name="Arahal R.D."/>
            <person name="Lucena T."/>
        </authorList>
    </citation>
    <scope>NUCLEOTIDE SEQUENCE [LARGE SCALE GENOMIC DNA]</scope>
    <source>
        <strain evidence="6">CECT8203</strain>
    </source>
</reference>
<keyword evidence="2" id="KW-0732">Signal</keyword>
<proteinExistence type="inferred from homology"/>
<feature type="domain" description="Multidrug resistance protein MdtA-like alpha-helical hairpin" evidence="3">
    <location>
        <begin position="100"/>
        <end position="161"/>
    </location>
</feature>
<dbReference type="Pfam" id="PF25917">
    <property type="entry name" value="BSH_RND"/>
    <property type="match status" value="1"/>
</dbReference>
<dbReference type="OrthoDB" id="1185083at2"/>
<feature type="domain" description="Multidrug resistance protein MdtA-like barrel-sandwich hybrid" evidence="4">
    <location>
        <begin position="67"/>
        <end position="173"/>
    </location>
</feature>
<dbReference type="Gene3D" id="1.10.287.470">
    <property type="entry name" value="Helix hairpin bin"/>
    <property type="match status" value="1"/>
</dbReference>
<dbReference type="Proteomes" id="UP000219336">
    <property type="component" value="Unassembled WGS sequence"/>
</dbReference>